<dbReference type="OrthoDB" id="422574at2759"/>
<organism evidence="4 5">
    <name type="scientific">Tribonema minus</name>
    <dbReference type="NCBI Taxonomy" id="303371"/>
    <lineage>
        <taxon>Eukaryota</taxon>
        <taxon>Sar</taxon>
        <taxon>Stramenopiles</taxon>
        <taxon>Ochrophyta</taxon>
        <taxon>PX clade</taxon>
        <taxon>Xanthophyceae</taxon>
        <taxon>Tribonematales</taxon>
        <taxon>Tribonemataceae</taxon>
        <taxon>Tribonema</taxon>
    </lineage>
</organism>
<accession>A0A835Z1U1</accession>
<dbReference type="InterPro" id="IPR036249">
    <property type="entry name" value="Thioredoxin-like_sf"/>
</dbReference>
<dbReference type="PROSITE" id="PS50405">
    <property type="entry name" value="GST_CTER"/>
    <property type="match status" value="1"/>
</dbReference>
<dbReference type="Pfam" id="PF13410">
    <property type="entry name" value="GST_C_2"/>
    <property type="match status" value="1"/>
</dbReference>
<evidence type="ECO:0000313" key="5">
    <source>
        <dbReference type="Proteomes" id="UP000664859"/>
    </source>
</evidence>
<proteinExistence type="inferred from homology"/>
<dbReference type="Pfam" id="PF13417">
    <property type="entry name" value="GST_N_3"/>
    <property type="match status" value="1"/>
</dbReference>
<feature type="domain" description="GST N-terminal" evidence="2">
    <location>
        <begin position="6"/>
        <end position="89"/>
    </location>
</feature>
<dbReference type="SFLD" id="SFLDG00358">
    <property type="entry name" value="Main_(cytGST)"/>
    <property type="match status" value="1"/>
</dbReference>
<sequence length="219" mass="23781">MSALANGELELFSTFFSRAPMVRWYLHELGLGAKCKISDPMADAEAAKRNPSPFGKMPSLCDIENGKPVGIFESGAVLMYLADKYTNLDTPAKRANLNQWLFFVNASLCPLIMRQDPSGKVTGTALSQDPLPKDIAALEKILGERAWLAGDDFSAADVAAGSYLLYVKELFKDVDMSRLPNTAAYMERCRKRPGYAVAWPPADAPAYGHCPAAAAVADK</sequence>
<dbReference type="SUPFAM" id="SSF52833">
    <property type="entry name" value="Thioredoxin-like"/>
    <property type="match status" value="1"/>
</dbReference>
<dbReference type="PANTHER" id="PTHR44051:SF8">
    <property type="entry name" value="GLUTATHIONE S-TRANSFERASE GSTA"/>
    <property type="match status" value="1"/>
</dbReference>
<feature type="domain" description="GST C-terminal" evidence="3">
    <location>
        <begin position="90"/>
        <end position="207"/>
    </location>
</feature>
<dbReference type="PANTHER" id="PTHR44051">
    <property type="entry name" value="GLUTATHIONE S-TRANSFERASE-RELATED"/>
    <property type="match status" value="1"/>
</dbReference>
<keyword evidence="5" id="KW-1185">Reference proteome</keyword>
<dbReference type="SUPFAM" id="SSF47616">
    <property type="entry name" value="GST C-terminal domain-like"/>
    <property type="match status" value="1"/>
</dbReference>
<name>A0A835Z1U1_9STRA</name>
<dbReference type="Gene3D" id="3.40.30.10">
    <property type="entry name" value="Glutaredoxin"/>
    <property type="match status" value="1"/>
</dbReference>
<dbReference type="InterPro" id="IPR040079">
    <property type="entry name" value="Glutathione_S-Trfase"/>
</dbReference>
<dbReference type="SFLD" id="SFLDS00019">
    <property type="entry name" value="Glutathione_Transferase_(cytos"/>
    <property type="match status" value="1"/>
</dbReference>
<dbReference type="Proteomes" id="UP000664859">
    <property type="component" value="Unassembled WGS sequence"/>
</dbReference>
<dbReference type="InterPro" id="IPR004045">
    <property type="entry name" value="Glutathione_S-Trfase_N"/>
</dbReference>
<comment type="similarity">
    <text evidence="1">Belongs to the GST superfamily.</text>
</comment>
<protein>
    <submittedName>
        <fullName evidence="4">Glutathione S-transferase</fullName>
    </submittedName>
</protein>
<evidence type="ECO:0000259" key="3">
    <source>
        <dbReference type="PROSITE" id="PS50405"/>
    </source>
</evidence>
<dbReference type="InterPro" id="IPR036282">
    <property type="entry name" value="Glutathione-S-Trfase_C_sf"/>
</dbReference>
<evidence type="ECO:0000313" key="4">
    <source>
        <dbReference type="EMBL" id="KAG5185942.1"/>
    </source>
</evidence>
<gene>
    <name evidence="4" type="ORF">JKP88DRAFT_194181</name>
</gene>
<dbReference type="EMBL" id="JAFCMP010000116">
    <property type="protein sequence ID" value="KAG5185942.1"/>
    <property type="molecule type" value="Genomic_DNA"/>
</dbReference>
<evidence type="ECO:0000256" key="1">
    <source>
        <dbReference type="ARBA" id="ARBA00007409"/>
    </source>
</evidence>
<dbReference type="Gene3D" id="1.20.1050.10">
    <property type="match status" value="1"/>
</dbReference>
<reference evidence="4" key="1">
    <citation type="submission" date="2021-02" db="EMBL/GenBank/DDBJ databases">
        <title>First Annotated Genome of the Yellow-green Alga Tribonema minus.</title>
        <authorList>
            <person name="Mahan K.M."/>
        </authorList>
    </citation>
    <scope>NUCLEOTIDE SEQUENCE</scope>
    <source>
        <strain evidence="4">UTEX B ZZ1240</strain>
    </source>
</reference>
<dbReference type="InterPro" id="IPR010987">
    <property type="entry name" value="Glutathione-S-Trfase_C-like"/>
</dbReference>
<dbReference type="CDD" id="cd00299">
    <property type="entry name" value="GST_C_family"/>
    <property type="match status" value="1"/>
</dbReference>
<dbReference type="PROSITE" id="PS50404">
    <property type="entry name" value="GST_NTER"/>
    <property type="match status" value="1"/>
</dbReference>
<evidence type="ECO:0000259" key="2">
    <source>
        <dbReference type="PROSITE" id="PS50404"/>
    </source>
</evidence>
<comment type="caution">
    <text evidence="4">The sequence shown here is derived from an EMBL/GenBank/DDBJ whole genome shotgun (WGS) entry which is preliminary data.</text>
</comment>
<keyword evidence="4" id="KW-0808">Transferase</keyword>
<dbReference type="GO" id="GO:0016740">
    <property type="term" value="F:transferase activity"/>
    <property type="evidence" value="ECO:0007669"/>
    <property type="project" value="UniProtKB-KW"/>
</dbReference>
<dbReference type="AlphaFoldDB" id="A0A835Z1U1"/>